<evidence type="ECO:0000313" key="4">
    <source>
        <dbReference type="Proteomes" id="UP000777438"/>
    </source>
</evidence>
<proteinExistence type="predicted"/>
<sequence length="322" mass="35215">MTGLKYDPEYAKAIEPFANAPRSNPTTALEMRRGTNAFLRMVLPKPPPDTKIQETNFLVRSFDGVDIQLRRFATVEQISASTPQPAVLALHGGGLVAGDVDMCAGMYGQDALDGDRPVFAVEYRLPPENVAPAAVEDGYACFKYLLDHAAELNIDPHRIAIKGGSAGGAIAVGLVLLARDRELSPQPAKQILVYPMLDDRTTYPADTKFLKLASWSVDKNKLGWGAYLGEDRAGNPDADVSPYAAPARAKSYKGLPSTYIDVGTLDIFRDEGLEFARRLMVDDVEAEFHLWPGIPHAFEHVSVGSKWERRAAEARIAALRSF</sequence>
<dbReference type="Proteomes" id="UP000777438">
    <property type="component" value="Unassembled WGS sequence"/>
</dbReference>
<organism evidence="3 4">
    <name type="scientific">Thelonectria olida</name>
    <dbReference type="NCBI Taxonomy" id="1576542"/>
    <lineage>
        <taxon>Eukaryota</taxon>
        <taxon>Fungi</taxon>
        <taxon>Dikarya</taxon>
        <taxon>Ascomycota</taxon>
        <taxon>Pezizomycotina</taxon>
        <taxon>Sordariomycetes</taxon>
        <taxon>Hypocreomycetidae</taxon>
        <taxon>Hypocreales</taxon>
        <taxon>Nectriaceae</taxon>
        <taxon>Thelonectria</taxon>
    </lineage>
</organism>
<evidence type="ECO:0000313" key="3">
    <source>
        <dbReference type="EMBL" id="KAH6889354.1"/>
    </source>
</evidence>
<dbReference type="PANTHER" id="PTHR48081:SF8">
    <property type="entry name" value="ALPHA_BETA HYDROLASE FOLD-3 DOMAIN-CONTAINING PROTEIN-RELATED"/>
    <property type="match status" value="1"/>
</dbReference>
<dbReference type="EMBL" id="JAGPYM010000011">
    <property type="protein sequence ID" value="KAH6889354.1"/>
    <property type="molecule type" value="Genomic_DNA"/>
</dbReference>
<dbReference type="PANTHER" id="PTHR48081">
    <property type="entry name" value="AB HYDROLASE SUPERFAMILY PROTEIN C4A8.06C"/>
    <property type="match status" value="1"/>
</dbReference>
<evidence type="ECO:0000256" key="1">
    <source>
        <dbReference type="ARBA" id="ARBA00022801"/>
    </source>
</evidence>
<gene>
    <name evidence="3" type="ORF">B0T10DRAFT_51638</name>
</gene>
<dbReference type="Pfam" id="PF07859">
    <property type="entry name" value="Abhydrolase_3"/>
    <property type="match status" value="1"/>
</dbReference>
<dbReference type="InterPro" id="IPR013094">
    <property type="entry name" value="AB_hydrolase_3"/>
</dbReference>
<feature type="domain" description="Alpha/beta hydrolase fold-3" evidence="2">
    <location>
        <begin position="87"/>
        <end position="299"/>
    </location>
</feature>
<dbReference type="AlphaFoldDB" id="A0A9P8W4V7"/>
<reference evidence="3 4" key="1">
    <citation type="journal article" date="2021" name="Nat. Commun.">
        <title>Genetic determinants of endophytism in the Arabidopsis root mycobiome.</title>
        <authorList>
            <person name="Mesny F."/>
            <person name="Miyauchi S."/>
            <person name="Thiergart T."/>
            <person name="Pickel B."/>
            <person name="Atanasova L."/>
            <person name="Karlsson M."/>
            <person name="Huettel B."/>
            <person name="Barry K.W."/>
            <person name="Haridas S."/>
            <person name="Chen C."/>
            <person name="Bauer D."/>
            <person name="Andreopoulos W."/>
            <person name="Pangilinan J."/>
            <person name="LaButti K."/>
            <person name="Riley R."/>
            <person name="Lipzen A."/>
            <person name="Clum A."/>
            <person name="Drula E."/>
            <person name="Henrissat B."/>
            <person name="Kohler A."/>
            <person name="Grigoriev I.V."/>
            <person name="Martin F.M."/>
            <person name="Hacquard S."/>
        </authorList>
    </citation>
    <scope>NUCLEOTIDE SEQUENCE [LARGE SCALE GENOMIC DNA]</scope>
    <source>
        <strain evidence="3 4">MPI-CAGE-CH-0241</strain>
    </source>
</reference>
<keyword evidence="1 3" id="KW-0378">Hydrolase</keyword>
<keyword evidence="4" id="KW-1185">Reference proteome</keyword>
<dbReference type="InterPro" id="IPR050300">
    <property type="entry name" value="GDXG_lipolytic_enzyme"/>
</dbReference>
<dbReference type="OrthoDB" id="408631at2759"/>
<accession>A0A9P8W4V7</accession>
<dbReference type="GO" id="GO:0016787">
    <property type="term" value="F:hydrolase activity"/>
    <property type="evidence" value="ECO:0007669"/>
    <property type="project" value="UniProtKB-KW"/>
</dbReference>
<name>A0A9P8W4V7_9HYPO</name>
<dbReference type="Gene3D" id="3.40.50.1820">
    <property type="entry name" value="alpha/beta hydrolase"/>
    <property type="match status" value="1"/>
</dbReference>
<protein>
    <submittedName>
        <fullName evidence="3">Alpha/Beta hydrolase protein</fullName>
    </submittedName>
</protein>
<dbReference type="SUPFAM" id="SSF53474">
    <property type="entry name" value="alpha/beta-Hydrolases"/>
    <property type="match status" value="1"/>
</dbReference>
<evidence type="ECO:0000259" key="2">
    <source>
        <dbReference type="Pfam" id="PF07859"/>
    </source>
</evidence>
<comment type="caution">
    <text evidence="3">The sequence shown here is derived from an EMBL/GenBank/DDBJ whole genome shotgun (WGS) entry which is preliminary data.</text>
</comment>
<dbReference type="InterPro" id="IPR029058">
    <property type="entry name" value="AB_hydrolase_fold"/>
</dbReference>